<comment type="caution">
    <text evidence="1">The sequence shown here is derived from an EMBL/GenBank/DDBJ whole genome shotgun (WGS) entry which is preliminary data.</text>
</comment>
<evidence type="ECO:0000313" key="1">
    <source>
        <dbReference type="EMBL" id="MCJ2542225.1"/>
    </source>
</evidence>
<reference evidence="1" key="1">
    <citation type="submission" date="2021-02" db="EMBL/GenBank/DDBJ databases">
        <title>The CRISPR/cas machinery reduction and long-range gene transfer in the hot spring cyanobacterium Synechococcus.</title>
        <authorList>
            <person name="Dvorak P."/>
            <person name="Jahodarova E."/>
            <person name="Hasler P."/>
            <person name="Poulickova A."/>
        </authorList>
    </citation>
    <scope>NUCLEOTIDE SEQUENCE</scope>
    <source>
        <strain evidence="1">Rupite</strain>
    </source>
</reference>
<proteinExistence type="predicted"/>
<protein>
    <recommendedName>
        <fullName evidence="3">Lipoprotein</fullName>
    </recommendedName>
</protein>
<name>A0ABT0C8X0_THEVL</name>
<evidence type="ECO:0008006" key="3">
    <source>
        <dbReference type="Google" id="ProtNLM"/>
    </source>
</evidence>
<sequence length="161" mass="16812">MRRIDQINPWINERIPLFLLFSGVLVGCGGTTGGSDFLPLPDPIPAPALTITDLSPRTVSVGQTPTFVVSFRVEAPAGIRGSNAFLASVTTPLGNFVTLGAFDASQLPGCSIGATACTVTGLTLTQNSFTPTQTGSHQLTISVFDQRDRLGSGSLTFNSVL</sequence>
<accession>A0ABT0C8X0</accession>
<organism evidence="1 2">
    <name type="scientific">Thermostichus vulcanus str. 'Rupite'</name>
    <dbReference type="NCBI Taxonomy" id="2813851"/>
    <lineage>
        <taxon>Bacteria</taxon>
        <taxon>Bacillati</taxon>
        <taxon>Cyanobacteriota</taxon>
        <taxon>Cyanophyceae</taxon>
        <taxon>Thermostichales</taxon>
        <taxon>Thermostichaceae</taxon>
        <taxon>Thermostichus</taxon>
    </lineage>
</organism>
<dbReference type="EMBL" id="JAFIRA010000007">
    <property type="protein sequence ID" value="MCJ2542225.1"/>
    <property type="molecule type" value="Genomic_DNA"/>
</dbReference>
<dbReference type="PROSITE" id="PS51257">
    <property type="entry name" value="PROKAR_LIPOPROTEIN"/>
    <property type="match status" value="1"/>
</dbReference>
<evidence type="ECO:0000313" key="2">
    <source>
        <dbReference type="Proteomes" id="UP000830835"/>
    </source>
</evidence>
<keyword evidence="2" id="KW-1185">Reference proteome</keyword>
<gene>
    <name evidence="1" type="ORF">JX360_04785</name>
</gene>
<dbReference type="Proteomes" id="UP000830835">
    <property type="component" value="Unassembled WGS sequence"/>
</dbReference>